<reference evidence="3" key="1">
    <citation type="submission" date="2021-01" db="EMBL/GenBank/DDBJ databases">
        <authorList>
            <person name="Corre E."/>
            <person name="Pelletier E."/>
            <person name="Niang G."/>
            <person name="Scheremetjew M."/>
            <person name="Finn R."/>
            <person name="Kale V."/>
            <person name="Holt S."/>
            <person name="Cochrane G."/>
            <person name="Meng A."/>
            <person name="Brown T."/>
            <person name="Cohen L."/>
        </authorList>
    </citation>
    <scope>NUCLEOTIDE SEQUENCE</scope>
    <source>
        <strain evidence="3">379</strain>
    </source>
</reference>
<keyword evidence="2" id="KW-0812">Transmembrane</keyword>
<evidence type="ECO:0000313" key="3">
    <source>
        <dbReference type="EMBL" id="CAE0588183.1"/>
    </source>
</evidence>
<sequence>MPPPSPPAPLTSPQSLPTNRLFRLTSASYNQDSDFGACAAEFGHNYRTADWDDLLSIPAAHMSAMLDGIGLFAPDGALLTRHGSPTDARWAHAGEMANQGWRRWITTRHDGRPPANWNVADQHGGLTLGSLNGLLMSVMCTNQPPPPSPPPAPSPPPPPALSPEITGRAMAGFAIGACALSVAIAANTLKRLLFLRLIRRPRPAYNTGPLPLAATDEYASKGPLLVAVLVPVTVDEYARKTLV</sequence>
<evidence type="ECO:0000256" key="2">
    <source>
        <dbReference type="SAM" id="Phobius"/>
    </source>
</evidence>
<keyword evidence="2" id="KW-1133">Transmembrane helix</keyword>
<dbReference type="EMBL" id="HBIR01052206">
    <property type="protein sequence ID" value="CAE0588183.1"/>
    <property type="molecule type" value="Transcribed_RNA"/>
</dbReference>
<feature type="transmembrane region" description="Helical" evidence="2">
    <location>
        <begin position="169"/>
        <end position="189"/>
    </location>
</feature>
<evidence type="ECO:0000256" key="1">
    <source>
        <dbReference type="SAM" id="MobiDB-lite"/>
    </source>
</evidence>
<accession>A0A7S3TLR1</accession>
<gene>
    <name evidence="3" type="ORF">EHUX00137_LOCUS40751</name>
</gene>
<protein>
    <submittedName>
        <fullName evidence="3">Uncharacterized protein</fullName>
    </submittedName>
</protein>
<name>A0A7S3TLR1_EMIHU</name>
<keyword evidence="2" id="KW-0472">Membrane</keyword>
<dbReference type="AlphaFoldDB" id="A0A7S3TLR1"/>
<feature type="region of interest" description="Disordered" evidence="1">
    <location>
        <begin position="139"/>
        <end position="164"/>
    </location>
</feature>
<feature type="compositionally biased region" description="Pro residues" evidence="1">
    <location>
        <begin position="143"/>
        <end position="161"/>
    </location>
</feature>
<organism evidence="3">
    <name type="scientific">Emiliania huxleyi</name>
    <name type="common">Coccolithophore</name>
    <name type="synonym">Pontosphaera huxleyi</name>
    <dbReference type="NCBI Taxonomy" id="2903"/>
    <lineage>
        <taxon>Eukaryota</taxon>
        <taxon>Haptista</taxon>
        <taxon>Haptophyta</taxon>
        <taxon>Prymnesiophyceae</taxon>
        <taxon>Isochrysidales</taxon>
        <taxon>Noelaerhabdaceae</taxon>
        <taxon>Emiliania</taxon>
    </lineage>
</organism>
<proteinExistence type="predicted"/>